<dbReference type="EC" id="2.7.13.3" evidence="2"/>
<keyword evidence="3" id="KW-0808">Transferase</keyword>
<evidence type="ECO:0000256" key="2">
    <source>
        <dbReference type="ARBA" id="ARBA00012438"/>
    </source>
</evidence>
<dbReference type="InterPro" id="IPR003661">
    <property type="entry name" value="HisK_dim/P_dom"/>
</dbReference>
<evidence type="ECO:0000313" key="8">
    <source>
        <dbReference type="EMBL" id="BAZ01807.1"/>
    </source>
</evidence>
<dbReference type="SUPFAM" id="SSF55874">
    <property type="entry name" value="ATPase domain of HSP90 chaperone/DNA topoisomerase II/histidine kinase"/>
    <property type="match status" value="1"/>
</dbReference>
<dbReference type="InterPro" id="IPR050736">
    <property type="entry name" value="Sensor_HK_Regulatory"/>
</dbReference>
<dbReference type="CDD" id="cd00082">
    <property type="entry name" value="HisKA"/>
    <property type="match status" value="1"/>
</dbReference>
<organism evidence="8 9">
    <name type="scientific">Tolypothrix tenuis PCC 7101</name>
    <dbReference type="NCBI Taxonomy" id="231146"/>
    <lineage>
        <taxon>Bacteria</taxon>
        <taxon>Bacillati</taxon>
        <taxon>Cyanobacteriota</taxon>
        <taxon>Cyanophyceae</taxon>
        <taxon>Nostocales</taxon>
        <taxon>Tolypothrichaceae</taxon>
        <taxon>Tolypothrix</taxon>
    </lineage>
</organism>
<evidence type="ECO:0000259" key="7">
    <source>
        <dbReference type="PROSITE" id="PS50109"/>
    </source>
</evidence>
<keyword evidence="5" id="KW-0902">Two-component regulatory system</keyword>
<dbReference type="SUPFAM" id="SSF47384">
    <property type="entry name" value="Homodimeric domain of signal transducing histidine kinase"/>
    <property type="match status" value="1"/>
</dbReference>
<keyword evidence="6" id="KW-0472">Membrane</keyword>
<keyword evidence="6" id="KW-0812">Transmembrane</keyword>
<dbReference type="Gene3D" id="3.30.565.10">
    <property type="entry name" value="Histidine kinase-like ATPase, C-terminal domain"/>
    <property type="match status" value="1"/>
</dbReference>
<gene>
    <name evidence="8" type="ORF">NIES37_58140</name>
</gene>
<dbReference type="PANTHER" id="PTHR43711">
    <property type="entry name" value="TWO-COMPONENT HISTIDINE KINASE"/>
    <property type="match status" value="1"/>
</dbReference>
<protein>
    <recommendedName>
        <fullName evidence="2">histidine kinase</fullName>
        <ecNumber evidence="2">2.7.13.3</ecNumber>
    </recommendedName>
</protein>
<feature type="domain" description="Histidine kinase" evidence="7">
    <location>
        <begin position="70"/>
        <end position="302"/>
    </location>
</feature>
<keyword evidence="6" id="KW-1133">Transmembrane helix</keyword>
<name>A0A1Z4N7W5_9CYAN</name>
<proteinExistence type="predicted"/>
<dbReference type="Gene3D" id="1.10.287.130">
    <property type="match status" value="1"/>
</dbReference>
<dbReference type="InterPro" id="IPR036890">
    <property type="entry name" value="HATPase_C_sf"/>
</dbReference>
<evidence type="ECO:0000256" key="1">
    <source>
        <dbReference type="ARBA" id="ARBA00000085"/>
    </source>
</evidence>
<feature type="transmembrane region" description="Helical" evidence="6">
    <location>
        <begin position="6"/>
        <end position="23"/>
    </location>
</feature>
<evidence type="ECO:0000256" key="3">
    <source>
        <dbReference type="ARBA" id="ARBA00022679"/>
    </source>
</evidence>
<reference evidence="8 9" key="1">
    <citation type="submission" date="2017-06" db="EMBL/GenBank/DDBJ databases">
        <title>Genome sequencing of cyanobaciteial culture collection at National Institute for Environmental Studies (NIES).</title>
        <authorList>
            <person name="Hirose Y."/>
            <person name="Shimura Y."/>
            <person name="Fujisawa T."/>
            <person name="Nakamura Y."/>
            <person name="Kawachi M."/>
        </authorList>
    </citation>
    <scope>NUCLEOTIDE SEQUENCE [LARGE SCALE GENOMIC DNA]</scope>
    <source>
        <strain evidence="8 9">NIES-37</strain>
    </source>
</reference>
<evidence type="ECO:0000256" key="4">
    <source>
        <dbReference type="ARBA" id="ARBA00022777"/>
    </source>
</evidence>
<evidence type="ECO:0000256" key="6">
    <source>
        <dbReference type="SAM" id="Phobius"/>
    </source>
</evidence>
<accession>A0A1Z4N7W5</accession>
<dbReference type="InterPro" id="IPR036097">
    <property type="entry name" value="HisK_dim/P_sf"/>
</dbReference>
<dbReference type="InterPro" id="IPR005467">
    <property type="entry name" value="His_kinase_dom"/>
</dbReference>
<keyword evidence="9" id="KW-1185">Reference proteome</keyword>
<dbReference type="Proteomes" id="UP000218785">
    <property type="component" value="Chromosome"/>
</dbReference>
<dbReference type="AlphaFoldDB" id="A0A1Z4N7W5"/>
<dbReference type="SMART" id="SM00388">
    <property type="entry name" value="HisKA"/>
    <property type="match status" value="1"/>
</dbReference>
<keyword evidence="4 8" id="KW-0418">Kinase</keyword>
<dbReference type="GO" id="GO:0000155">
    <property type="term" value="F:phosphorelay sensor kinase activity"/>
    <property type="evidence" value="ECO:0007669"/>
    <property type="project" value="InterPro"/>
</dbReference>
<dbReference type="EMBL" id="AP018248">
    <property type="protein sequence ID" value="BAZ01807.1"/>
    <property type="molecule type" value="Genomic_DNA"/>
</dbReference>
<evidence type="ECO:0000256" key="5">
    <source>
        <dbReference type="ARBA" id="ARBA00023012"/>
    </source>
</evidence>
<evidence type="ECO:0000313" key="9">
    <source>
        <dbReference type="Proteomes" id="UP000218785"/>
    </source>
</evidence>
<dbReference type="Pfam" id="PF00512">
    <property type="entry name" value="HisKA"/>
    <property type="match status" value="1"/>
</dbReference>
<comment type="catalytic activity">
    <reaction evidence="1">
        <text>ATP + protein L-histidine = ADP + protein N-phospho-L-histidine.</text>
        <dbReference type="EC" id="2.7.13.3"/>
    </reaction>
</comment>
<sequence>MDWINWVYLGSGLALGISLRWLFPKSNNTRTSNQLVETTQPQHFPQLQQTQLAYEMAKEMSQFKAGFLARTTHELRSPLNGLIGLHQLILSDLCENPEEEREFVAQAHERALKLLKLMDEVLNVARVEHGTNKLDIQPLSLKEVLQEVDKLIYMLAANRNFKLQVSPPDLGIYVLADPRWLRQVLISLVDTSISQMEEGGISISSALSPNKNSVYIWLDVPIHTLPGSESIDFIKSIDFLDSPDTAILDKTENSTLTPGMRLLLNQTLLEEMGGKLEIVPFPTNQAEIPEITRLQVSIPLVIPEAEFPQPVEAQG</sequence>
<dbReference type="PANTHER" id="PTHR43711:SF1">
    <property type="entry name" value="HISTIDINE KINASE 1"/>
    <property type="match status" value="1"/>
</dbReference>
<dbReference type="KEGG" id="ttq:NIES37_58140"/>
<dbReference type="PROSITE" id="PS50109">
    <property type="entry name" value="HIS_KIN"/>
    <property type="match status" value="1"/>
</dbReference>
<dbReference type="RefSeq" id="WP_096581600.1">
    <property type="nucleotide sequence ID" value="NZ_CAWNJS010000001.1"/>
</dbReference>